<dbReference type="Pfam" id="PF00005">
    <property type="entry name" value="ABC_tran"/>
    <property type="match status" value="1"/>
</dbReference>
<feature type="transmembrane region" description="Helical" evidence="8">
    <location>
        <begin position="91"/>
        <end position="109"/>
    </location>
</feature>
<dbReference type="InterPro" id="IPR036640">
    <property type="entry name" value="ABC1_TM_sf"/>
</dbReference>
<keyword evidence="2 8" id="KW-0812">Transmembrane</keyword>
<accession>A0ABU2JWL6</accession>
<dbReference type="InterPro" id="IPR011527">
    <property type="entry name" value="ABC1_TM_dom"/>
</dbReference>
<evidence type="ECO:0000259" key="10">
    <source>
        <dbReference type="PROSITE" id="PS50929"/>
    </source>
</evidence>
<feature type="domain" description="ABC transmembrane type-1" evidence="10">
    <location>
        <begin position="56"/>
        <end position="335"/>
    </location>
</feature>
<evidence type="ECO:0000313" key="11">
    <source>
        <dbReference type="EMBL" id="MDT0269143.1"/>
    </source>
</evidence>
<proteinExistence type="predicted"/>
<dbReference type="Proteomes" id="UP001183410">
    <property type="component" value="Unassembled WGS sequence"/>
</dbReference>
<keyword evidence="6 8" id="KW-0472">Membrane</keyword>
<dbReference type="SMART" id="SM00382">
    <property type="entry name" value="AAA"/>
    <property type="match status" value="1"/>
</dbReference>
<dbReference type="GO" id="GO:0005524">
    <property type="term" value="F:ATP binding"/>
    <property type="evidence" value="ECO:0007669"/>
    <property type="project" value="UniProtKB-KW"/>
</dbReference>
<dbReference type="InterPro" id="IPR003593">
    <property type="entry name" value="AAA+_ATPase"/>
</dbReference>
<evidence type="ECO:0000256" key="2">
    <source>
        <dbReference type="ARBA" id="ARBA00022692"/>
    </source>
</evidence>
<feature type="region of interest" description="Disordered" evidence="7">
    <location>
        <begin position="1"/>
        <end position="36"/>
    </location>
</feature>
<dbReference type="Gene3D" id="1.20.1560.10">
    <property type="entry name" value="ABC transporter type 1, transmembrane domain"/>
    <property type="match status" value="1"/>
</dbReference>
<dbReference type="EMBL" id="JAVREO010000015">
    <property type="protein sequence ID" value="MDT0269143.1"/>
    <property type="molecule type" value="Genomic_DNA"/>
</dbReference>
<dbReference type="PROSITE" id="PS50929">
    <property type="entry name" value="ABC_TM1F"/>
    <property type="match status" value="1"/>
</dbReference>
<feature type="transmembrane region" description="Helical" evidence="8">
    <location>
        <begin position="276"/>
        <end position="296"/>
    </location>
</feature>
<dbReference type="Pfam" id="PF00664">
    <property type="entry name" value="ABC_membrane"/>
    <property type="match status" value="1"/>
</dbReference>
<evidence type="ECO:0000259" key="9">
    <source>
        <dbReference type="PROSITE" id="PS50893"/>
    </source>
</evidence>
<comment type="caution">
    <text evidence="11">The sequence shown here is derived from an EMBL/GenBank/DDBJ whole genome shotgun (WGS) entry which is preliminary data.</text>
</comment>
<feature type="compositionally biased region" description="Low complexity" evidence="7">
    <location>
        <begin position="1"/>
        <end position="18"/>
    </location>
</feature>
<dbReference type="InterPro" id="IPR027417">
    <property type="entry name" value="P-loop_NTPase"/>
</dbReference>
<evidence type="ECO:0000256" key="1">
    <source>
        <dbReference type="ARBA" id="ARBA00004651"/>
    </source>
</evidence>
<dbReference type="InterPro" id="IPR017871">
    <property type="entry name" value="ABC_transporter-like_CS"/>
</dbReference>
<evidence type="ECO:0000256" key="7">
    <source>
        <dbReference type="SAM" id="MobiDB-lite"/>
    </source>
</evidence>
<evidence type="ECO:0000256" key="4">
    <source>
        <dbReference type="ARBA" id="ARBA00022840"/>
    </source>
</evidence>
<keyword evidence="12" id="KW-1185">Reference proteome</keyword>
<organism evidence="11 12">
    <name type="scientific">Streptomyces chisholmiae</name>
    <dbReference type="NCBI Taxonomy" id="3075540"/>
    <lineage>
        <taxon>Bacteria</taxon>
        <taxon>Bacillati</taxon>
        <taxon>Actinomycetota</taxon>
        <taxon>Actinomycetes</taxon>
        <taxon>Kitasatosporales</taxon>
        <taxon>Streptomycetaceae</taxon>
        <taxon>Streptomyces</taxon>
    </lineage>
</organism>
<reference evidence="12" key="1">
    <citation type="submission" date="2023-07" db="EMBL/GenBank/DDBJ databases">
        <title>30 novel species of actinomycetes from the DSMZ collection.</title>
        <authorList>
            <person name="Nouioui I."/>
        </authorList>
    </citation>
    <scope>NUCLEOTIDE SEQUENCE [LARGE SCALE GENOMIC DNA]</scope>
    <source>
        <strain evidence="12">DSM 44915</strain>
    </source>
</reference>
<dbReference type="RefSeq" id="WP_311669233.1">
    <property type="nucleotide sequence ID" value="NZ_JAVREO010000015.1"/>
</dbReference>
<feature type="transmembrane region" description="Helical" evidence="8">
    <location>
        <begin position="302"/>
        <end position="323"/>
    </location>
</feature>
<feature type="compositionally biased region" description="Low complexity" evidence="7">
    <location>
        <begin position="623"/>
        <end position="635"/>
    </location>
</feature>
<evidence type="ECO:0000256" key="8">
    <source>
        <dbReference type="SAM" id="Phobius"/>
    </source>
</evidence>
<dbReference type="CDD" id="cd18551">
    <property type="entry name" value="ABC_6TM_LmrA_like"/>
    <property type="match status" value="1"/>
</dbReference>
<feature type="transmembrane region" description="Helical" evidence="8">
    <location>
        <begin position="192"/>
        <end position="211"/>
    </location>
</feature>
<gene>
    <name evidence="11" type="ORF">RM844_22915</name>
</gene>
<feature type="domain" description="ABC transporter" evidence="9">
    <location>
        <begin position="372"/>
        <end position="606"/>
    </location>
</feature>
<sequence>MTSTATSTASSGAAATAPPDDRTAPTGGPPPAEPARHRVGLRSLLPYLRAYRAVLVTVAVLSLVETVGMLAQPLLVRAALERVGAEQGTGALVGVLLAALTAVALASGFRDYLLQRTAEGMVLTVRRTLVGTLLRLPVAEYDQRRTGDLLSRVGADTTLLRAVVTSGIFESVSSAALIVGSAVAMLLIDPTLFLVTAVALLVGVSTVVGLARRVRGASQEAQDRVGAMTSAVERAVTGVRTIRAAGAEEREARVVDADARAAHAAGLRMARIQAMINPATTTTLQLAFLAVLGVGGSRAASGAMSVGDIVAFLLFLFTLWSPLGRLLQAFTRLQSGLGALHRVEEVTRLPRESAENHADLATSGAGPAAPAIEFHEVGFGYTAGRPILDRVSFTVPRGTRTAVVGPSGAGKSTLLALLERFYDVHAGSIRVEGVDLRSWRRTALRARMGYVEQGAPVLAGTLRDNLLLAAPDASDEDMRRVLAQVNLAEVLTRDPLGLDAQVGEAGVLLSGGEAQRLALARTLLAAPPILLLDEATSALDSRNESTMKQAVDAASRDRTVLVVAHRLATVLDSDQIVVLDHGRVAAVGPHEELLHTSPLYRELASQQLLVAAADAEPAPPAAPGGTSAPSQPKRR</sequence>
<evidence type="ECO:0000256" key="5">
    <source>
        <dbReference type="ARBA" id="ARBA00022989"/>
    </source>
</evidence>
<dbReference type="PROSITE" id="PS00211">
    <property type="entry name" value="ABC_TRANSPORTER_1"/>
    <property type="match status" value="1"/>
</dbReference>
<dbReference type="PANTHER" id="PTHR43394:SF1">
    <property type="entry name" value="ATP-BINDING CASSETTE SUB-FAMILY B MEMBER 10, MITOCHONDRIAL"/>
    <property type="match status" value="1"/>
</dbReference>
<name>A0ABU2JWL6_9ACTN</name>
<evidence type="ECO:0000256" key="6">
    <source>
        <dbReference type="ARBA" id="ARBA00023136"/>
    </source>
</evidence>
<dbReference type="InterPro" id="IPR003439">
    <property type="entry name" value="ABC_transporter-like_ATP-bd"/>
</dbReference>
<protein>
    <submittedName>
        <fullName evidence="11">ABC transporter ATP-binding protein</fullName>
    </submittedName>
</protein>
<keyword evidence="4 11" id="KW-0067">ATP-binding</keyword>
<evidence type="ECO:0000313" key="12">
    <source>
        <dbReference type="Proteomes" id="UP001183410"/>
    </source>
</evidence>
<dbReference type="SUPFAM" id="SSF90123">
    <property type="entry name" value="ABC transporter transmembrane region"/>
    <property type="match status" value="1"/>
</dbReference>
<keyword evidence="5 8" id="KW-1133">Transmembrane helix</keyword>
<dbReference type="PANTHER" id="PTHR43394">
    <property type="entry name" value="ATP-DEPENDENT PERMEASE MDL1, MITOCHONDRIAL"/>
    <property type="match status" value="1"/>
</dbReference>
<feature type="transmembrane region" description="Helical" evidence="8">
    <location>
        <begin position="159"/>
        <end position="186"/>
    </location>
</feature>
<evidence type="ECO:0000256" key="3">
    <source>
        <dbReference type="ARBA" id="ARBA00022741"/>
    </source>
</evidence>
<dbReference type="SUPFAM" id="SSF52540">
    <property type="entry name" value="P-loop containing nucleoside triphosphate hydrolases"/>
    <property type="match status" value="1"/>
</dbReference>
<feature type="transmembrane region" description="Helical" evidence="8">
    <location>
        <begin position="50"/>
        <end position="71"/>
    </location>
</feature>
<dbReference type="PROSITE" id="PS50893">
    <property type="entry name" value="ABC_TRANSPORTER_2"/>
    <property type="match status" value="1"/>
</dbReference>
<dbReference type="Gene3D" id="3.40.50.300">
    <property type="entry name" value="P-loop containing nucleotide triphosphate hydrolases"/>
    <property type="match status" value="1"/>
</dbReference>
<comment type="subcellular location">
    <subcellularLocation>
        <location evidence="1">Cell membrane</location>
        <topology evidence="1">Multi-pass membrane protein</topology>
    </subcellularLocation>
</comment>
<dbReference type="InterPro" id="IPR039421">
    <property type="entry name" value="Type_1_exporter"/>
</dbReference>
<keyword evidence="3" id="KW-0547">Nucleotide-binding</keyword>
<feature type="region of interest" description="Disordered" evidence="7">
    <location>
        <begin position="611"/>
        <end position="635"/>
    </location>
</feature>